<gene>
    <name evidence="1" type="ordered locus">Cpha266_0210</name>
</gene>
<dbReference type="HOGENOM" id="CLU_2506714_0_0_10"/>
<dbReference type="KEGG" id="cph:Cpha266_0210"/>
<reference evidence="1 2" key="1">
    <citation type="submission" date="2006-12" db="EMBL/GenBank/DDBJ databases">
        <title>Complete sequence of Chlorobium phaeobacteroides DSM 266.</title>
        <authorList>
            <consortium name="US DOE Joint Genome Institute"/>
            <person name="Copeland A."/>
            <person name="Lucas S."/>
            <person name="Lapidus A."/>
            <person name="Barry K."/>
            <person name="Detter J.C."/>
            <person name="Glavina del Rio T."/>
            <person name="Hammon N."/>
            <person name="Israni S."/>
            <person name="Pitluck S."/>
            <person name="Goltsman E."/>
            <person name="Schmutz J."/>
            <person name="Larimer F."/>
            <person name="Land M."/>
            <person name="Hauser L."/>
            <person name="Mikhailova N."/>
            <person name="Li T."/>
            <person name="Overmann J."/>
            <person name="Bryant D.A."/>
            <person name="Richardson P."/>
        </authorList>
    </citation>
    <scope>NUCLEOTIDE SEQUENCE [LARGE SCALE GENOMIC DNA]</scope>
    <source>
        <strain evidence="1 2">DSM 266</strain>
    </source>
</reference>
<keyword evidence="2" id="KW-1185">Reference proteome</keyword>
<evidence type="ECO:0000313" key="1">
    <source>
        <dbReference type="EMBL" id="ABL64277.1"/>
    </source>
</evidence>
<accession>A1BD00</accession>
<proteinExistence type="predicted"/>
<protein>
    <submittedName>
        <fullName evidence="1">Uncharacterized protein</fullName>
    </submittedName>
</protein>
<sequence length="85" mass="10100">MTVILTSAVQPCNRHQNRRGQNSYWPLLNVMNVRVTEKVFTPYLRTTDKLKNRFPRAILRQWKSPEKAQQQIFILHVLRIKKAAL</sequence>
<dbReference type="EMBL" id="CP000492">
    <property type="protein sequence ID" value="ABL64277.1"/>
    <property type="molecule type" value="Genomic_DNA"/>
</dbReference>
<dbReference type="AlphaFoldDB" id="A1BD00"/>
<name>A1BD00_CHLPD</name>
<organism evidence="1 2">
    <name type="scientific">Chlorobium phaeobacteroides (strain DSM 266 / SMG 266 / 2430)</name>
    <dbReference type="NCBI Taxonomy" id="290317"/>
    <lineage>
        <taxon>Bacteria</taxon>
        <taxon>Pseudomonadati</taxon>
        <taxon>Chlorobiota</taxon>
        <taxon>Chlorobiia</taxon>
        <taxon>Chlorobiales</taxon>
        <taxon>Chlorobiaceae</taxon>
        <taxon>Chlorobium/Pelodictyon group</taxon>
        <taxon>Chlorobium</taxon>
    </lineage>
</organism>
<evidence type="ECO:0000313" key="2">
    <source>
        <dbReference type="Proteomes" id="UP000008701"/>
    </source>
</evidence>
<dbReference type="Proteomes" id="UP000008701">
    <property type="component" value="Chromosome"/>
</dbReference>
<dbReference type="STRING" id="290317.Cpha266_0210"/>